<dbReference type="Proteomes" id="UP000830967">
    <property type="component" value="Segment"/>
</dbReference>
<sequence>MTISEAIRKVYIVYLVRRFTLEPPASPVLPRGLTHVPPASPALRGLVLYILSPLYVRIKLNCTTSVTK</sequence>
<evidence type="ECO:0000313" key="2">
    <source>
        <dbReference type="Proteomes" id="UP000830967"/>
    </source>
</evidence>
<keyword evidence="2" id="KW-1185">Reference proteome</keyword>
<organism evidence="1 2">
    <name type="scientific">Escherichia phage ZCEC13</name>
    <dbReference type="NCBI Taxonomy" id="2935866"/>
    <lineage>
        <taxon>Viruses</taxon>
        <taxon>Duplodnaviria</taxon>
        <taxon>Heunggongvirae</taxon>
        <taxon>Uroviricota</taxon>
        <taxon>Caudoviricetes</taxon>
        <taxon>Jameshumphriesvirinae</taxon>
        <taxon>Zewailvirus</taxon>
        <taxon>Zewailvirus ZCEC13</taxon>
    </lineage>
</organism>
<protein>
    <submittedName>
        <fullName evidence="1">Uncharacterized protein</fullName>
    </submittedName>
</protein>
<reference evidence="1" key="1">
    <citation type="submission" date="2022-03" db="EMBL/GenBank/DDBJ databases">
        <authorList>
            <person name="Ragab S."/>
            <person name="Abdelmoteleb M."/>
            <person name="El-Shibiny A."/>
        </authorList>
    </citation>
    <scope>NUCLEOTIDE SEQUENCE</scope>
</reference>
<evidence type="ECO:0000313" key="1">
    <source>
        <dbReference type="EMBL" id="UPU16154.1"/>
    </source>
</evidence>
<accession>A0AAE9KT00</accession>
<dbReference type="EMBL" id="ON086804">
    <property type="protein sequence ID" value="UPU16154.1"/>
    <property type="molecule type" value="Genomic_DNA"/>
</dbReference>
<proteinExistence type="predicted"/>
<name>A0AAE9KT00_9CAUD</name>